<dbReference type="Proteomes" id="UP000249633">
    <property type="component" value="Unassembled WGS sequence"/>
</dbReference>
<comment type="caution">
    <text evidence="1">The sequence shown here is derived from an EMBL/GenBank/DDBJ whole genome shotgun (WGS) entry which is preliminary data.</text>
</comment>
<dbReference type="AlphaFoldDB" id="A0A2W5DEB7"/>
<organism evidence="1 2">
    <name type="scientific">Roseateles depolymerans</name>
    <dbReference type="NCBI Taxonomy" id="76731"/>
    <lineage>
        <taxon>Bacteria</taxon>
        <taxon>Pseudomonadati</taxon>
        <taxon>Pseudomonadota</taxon>
        <taxon>Betaproteobacteria</taxon>
        <taxon>Burkholderiales</taxon>
        <taxon>Sphaerotilaceae</taxon>
        <taxon>Roseateles</taxon>
    </lineage>
</organism>
<proteinExistence type="predicted"/>
<sequence>MTVVCCWFDQSYARKRITAIADSRASREENKKWVPLQESTLKIIKVRVACHHAGSLDTSTGRWPSPYAETELGLCFAGYCFEALSIAALFQKCVEQLVLDGGATVLPDPWRLADLLREISARYFRTHSNPANQKVSFLLFGFSQKDGQPWVAKVTHTPDEGAKLAQWEYPTRPESIFTAGDVGVDIAARVQDVRNRIARHADGLDPRKFADRFAYDLEGARHHLGDKKQVESVALKEMDNILRDTVGGVLQKAELFRLEDNRAALAFCRDDRIDLLDGLPDVAPNLGFIPVVERMGDTPQAVPEDAK</sequence>
<reference evidence="1 2" key="1">
    <citation type="submission" date="2017-08" db="EMBL/GenBank/DDBJ databases">
        <title>Infants hospitalized years apart are colonized by the same room-sourced microbial strains.</title>
        <authorList>
            <person name="Brooks B."/>
            <person name="Olm M.R."/>
            <person name="Firek B.A."/>
            <person name="Baker R."/>
            <person name="Thomas B.C."/>
            <person name="Morowitz M.J."/>
            <person name="Banfield J.F."/>
        </authorList>
    </citation>
    <scope>NUCLEOTIDE SEQUENCE [LARGE SCALE GENOMIC DNA]</scope>
    <source>
        <strain evidence="1">S2_012_000_R2_81</strain>
    </source>
</reference>
<accession>A0A2W5DEB7</accession>
<dbReference type="EMBL" id="QFOD01000019">
    <property type="protein sequence ID" value="PZP29038.1"/>
    <property type="molecule type" value="Genomic_DNA"/>
</dbReference>
<protein>
    <submittedName>
        <fullName evidence="1">Uncharacterized protein</fullName>
    </submittedName>
</protein>
<gene>
    <name evidence="1" type="ORF">DI603_17635</name>
</gene>
<evidence type="ECO:0000313" key="2">
    <source>
        <dbReference type="Proteomes" id="UP000249633"/>
    </source>
</evidence>
<name>A0A2W5DEB7_9BURK</name>
<evidence type="ECO:0000313" key="1">
    <source>
        <dbReference type="EMBL" id="PZP29038.1"/>
    </source>
</evidence>